<dbReference type="AlphaFoldDB" id="A0A6J5Z172"/>
<evidence type="ECO:0000259" key="3">
    <source>
        <dbReference type="Pfam" id="PF00171"/>
    </source>
</evidence>
<dbReference type="Gene3D" id="3.40.605.10">
    <property type="entry name" value="Aldehyde Dehydrogenase, Chain A, domain 1"/>
    <property type="match status" value="1"/>
</dbReference>
<organism evidence="4">
    <name type="scientific">freshwater metagenome</name>
    <dbReference type="NCBI Taxonomy" id="449393"/>
    <lineage>
        <taxon>unclassified sequences</taxon>
        <taxon>metagenomes</taxon>
        <taxon>ecological metagenomes</taxon>
    </lineage>
</organism>
<dbReference type="InterPro" id="IPR016160">
    <property type="entry name" value="Ald_DH_CS_CYS"/>
</dbReference>
<name>A0A6J5Z172_9ZZZZ</name>
<dbReference type="Gene3D" id="3.40.309.10">
    <property type="entry name" value="Aldehyde Dehydrogenase, Chain A, domain 2"/>
    <property type="match status" value="1"/>
</dbReference>
<feature type="domain" description="Aldehyde dehydrogenase" evidence="3">
    <location>
        <begin position="6"/>
        <end position="457"/>
    </location>
</feature>
<dbReference type="InterPro" id="IPR029510">
    <property type="entry name" value="Ald_DH_CS_GLU"/>
</dbReference>
<dbReference type="GO" id="GO:0009450">
    <property type="term" value="P:gamma-aminobutyric acid catabolic process"/>
    <property type="evidence" value="ECO:0007669"/>
    <property type="project" value="TreeGrafter"/>
</dbReference>
<dbReference type="InterPro" id="IPR016161">
    <property type="entry name" value="Ald_DH/histidinol_DH"/>
</dbReference>
<evidence type="ECO:0000256" key="2">
    <source>
        <dbReference type="ARBA" id="ARBA00023002"/>
    </source>
</evidence>
<dbReference type="PANTHER" id="PTHR43353:SF6">
    <property type="entry name" value="CYTOPLASMIC ALDEHYDE DEHYDROGENASE (EUROFUNG)"/>
    <property type="match status" value="1"/>
</dbReference>
<dbReference type="Pfam" id="PF00171">
    <property type="entry name" value="Aldedh"/>
    <property type="match status" value="1"/>
</dbReference>
<comment type="similarity">
    <text evidence="1">Belongs to the aldehyde dehydrogenase family.</text>
</comment>
<reference evidence="4" key="1">
    <citation type="submission" date="2020-05" db="EMBL/GenBank/DDBJ databases">
        <authorList>
            <person name="Chiriac C."/>
            <person name="Salcher M."/>
            <person name="Ghai R."/>
            <person name="Kavagutti S V."/>
        </authorList>
    </citation>
    <scope>NUCLEOTIDE SEQUENCE</scope>
</reference>
<dbReference type="InterPro" id="IPR016162">
    <property type="entry name" value="Ald_DH_N"/>
</dbReference>
<dbReference type="InterPro" id="IPR012394">
    <property type="entry name" value="Aldehyde_DH_NAD(P)"/>
</dbReference>
<gene>
    <name evidence="4" type="ORF">UFOPK3820_00608</name>
</gene>
<evidence type="ECO:0000313" key="4">
    <source>
        <dbReference type="EMBL" id="CAB4336465.1"/>
    </source>
</evidence>
<keyword evidence="2" id="KW-0560">Oxidoreductase</keyword>
<dbReference type="GO" id="GO:0004777">
    <property type="term" value="F:succinate-semialdehyde dehydrogenase (NAD+) activity"/>
    <property type="evidence" value="ECO:0007669"/>
    <property type="project" value="TreeGrafter"/>
</dbReference>
<dbReference type="EMBL" id="CAESAB010000017">
    <property type="protein sequence ID" value="CAB4336465.1"/>
    <property type="molecule type" value="Genomic_DNA"/>
</dbReference>
<dbReference type="InterPro" id="IPR050740">
    <property type="entry name" value="Aldehyde_DH_Superfamily"/>
</dbReference>
<dbReference type="PROSITE" id="PS00070">
    <property type="entry name" value="ALDEHYDE_DEHYDR_CYS"/>
    <property type="match status" value="1"/>
</dbReference>
<evidence type="ECO:0000256" key="1">
    <source>
        <dbReference type="ARBA" id="ARBA00009986"/>
    </source>
</evidence>
<dbReference type="PROSITE" id="PS00687">
    <property type="entry name" value="ALDEHYDE_DEHYDR_GLU"/>
    <property type="match status" value="1"/>
</dbReference>
<dbReference type="PANTHER" id="PTHR43353">
    <property type="entry name" value="SUCCINATE-SEMIALDEHYDE DEHYDROGENASE, MITOCHONDRIAL"/>
    <property type="match status" value="1"/>
</dbReference>
<protein>
    <submittedName>
        <fullName evidence="4">Unannotated protein</fullName>
    </submittedName>
</protein>
<dbReference type="GO" id="GO:0006081">
    <property type="term" value="P:aldehyde metabolic process"/>
    <property type="evidence" value="ECO:0007669"/>
    <property type="project" value="InterPro"/>
</dbReference>
<accession>A0A6J5Z172</accession>
<sequence>MAETKSALFESLNPATGEVIATYPRATEQEVNSAVSSARTASIAWRSLGFRGRRKVLLKWSNYLLAHVDELTAVVSEETGKPISDAKLEAALAAGHIAWAARHAEAVMRTSHRSPGLLMANMSATVERSPVGVVGVIGPWNYPVFTPLGSIAYALAAGNTVVFKPSEYTPGVGQYLARSFFESSSLSDVFICITGHGETGKYLCESGVDKLAFTGSTRTAKIVAATCAVHMTPVVLECGGKDPVIVAHDADIKRAADATVWSAFSNAGQTCIGAERVYVDERVADKFIAKVLEIAKDIHPGAPGHGKYGPTTMPKQIPIIQSHIDDAIARGATVVMGGSDSVKAPFVEPVILCDVPEDSLAMTEETFGPTIAINRVKDMPQAIALSNATRYGLGAAVWSKRSGRIIASQLHTGMVSINSVISFAAVDSLPFGGVKDSGYGRIHGPEGILEFTYPRSVVRARFQLPIALTSFSRTPASDKLIVAITKLLKGRLS</sequence>
<dbReference type="CDD" id="cd07099">
    <property type="entry name" value="ALDH_DDALDH"/>
    <property type="match status" value="1"/>
</dbReference>
<dbReference type="InterPro" id="IPR016163">
    <property type="entry name" value="Ald_DH_C"/>
</dbReference>
<dbReference type="InterPro" id="IPR015590">
    <property type="entry name" value="Aldehyde_DH_dom"/>
</dbReference>
<dbReference type="SUPFAM" id="SSF53720">
    <property type="entry name" value="ALDH-like"/>
    <property type="match status" value="1"/>
</dbReference>
<proteinExistence type="inferred from homology"/>
<dbReference type="PIRSF" id="PIRSF036492">
    <property type="entry name" value="ALDH"/>
    <property type="match status" value="1"/>
</dbReference>